<proteinExistence type="predicted"/>
<dbReference type="EMBL" id="BDGG01000011">
    <property type="protein sequence ID" value="GAV05036.1"/>
    <property type="molecule type" value="Genomic_DNA"/>
</dbReference>
<protein>
    <submittedName>
        <fullName evidence="1">Uncharacterized protein</fullName>
    </submittedName>
</protein>
<keyword evidence="2" id="KW-1185">Reference proteome</keyword>
<gene>
    <name evidence="1" type="primary">RvY_15224-1</name>
    <name evidence="1" type="synonym">RvY_15224.1</name>
    <name evidence="1" type="ORF">RvY_15224</name>
</gene>
<reference evidence="1 2" key="1">
    <citation type="journal article" date="2016" name="Nat. Commun.">
        <title>Extremotolerant tardigrade genome and improved radiotolerance of human cultured cells by tardigrade-unique protein.</title>
        <authorList>
            <person name="Hashimoto T."/>
            <person name="Horikawa D.D."/>
            <person name="Saito Y."/>
            <person name="Kuwahara H."/>
            <person name="Kozuka-Hata H."/>
            <person name="Shin-I T."/>
            <person name="Minakuchi Y."/>
            <person name="Ohishi K."/>
            <person name="Motoyama A."/>
            <person name="Aizu T."/>
            <person name="Enomoto A."/>
            <person name="Kondo K."/>
            <person name="Tanaka S."/>
            <person name="Hara Y."/>
            <person name="Koshikawa S."/>
            <person name="Sagara H."/>
            <person name="Miura T."/>
            <person name="Yokobori S."/>
            <person name="Miyagawa K."/>
            <person name="Suzuki Y."/>
            <person name="Kubo T."/>
            <person name="Oyama M."/>
            <person name="Kohara Y."/>
            <person name="Fujiyama A."/>
            <person name="Arakawa K."/>
            <person name="Katayama T."/>
            <person name="Toyoda A."/>
            <person name="Kunieda T."/>
        </authorList>
    </citation>
    <scope>NUCLEOTIDE SEQUENCE [LARGE SCALE GENOMIC DNA]</scope>
    <source>
        <strain evidence="1 2">YOKOZUNA-1</strain>
    </source>
</reference>
<dbReference type="Proteomes" id="UP000186922">
    <property type="component" value="Unassembled WGS sequence"/>
</dbReference>
<comment type="caution">
    <text evidence="1">The sequence shown here is derived from an EMBL/GenBank/DDBJ whole genome shotgun (WGS) entry which is preliminary data.</text>
</comment>
<name>A0A1D1VVS9_RAMVA</name>
<sequence length="111" mass="12640">MTVNRALAEQCGYGGGGWGGYYGGGFYPGGYVREPRQLQGYQPGYQPGGQTYQGDVAYRAPNWWTQDQQNNAQPIMLSWSEKCNDPFRRQVYRNDCLDDNGSGTWGRRKRR</sequence>
<accession>A0A1D1VVS9</accession>
<evidence type="ECO:0000313" key="1">
    <source>
        <dbReference type="EMBL" id="GAV05036.1"/>
    </source>
</evidence>
<evidence type="ECO:0000313" key="2">
    <source>
        <dbReference type="Proteomes" id="UP000186922"/>
    </source>
</evidence>
<organism evidence="1 2">
    <name type="scientific">Ramazzottius varieornatus</name>
    <name type="common">Water bear</name>
    <name type="synonym">Tardigrade</name>
    <dbReference type="NCBI Taxonomy" id="947166"/>
    <lineage>
        <taxon>Eukaryota</taxon>
        <taxon>Metazoa</taxon>
        <taxon>Ecdysozoa</taxon>
        <taxon>Tardigrada</taxon>
        <taxon>Eutardigrada</taxon>
        <taxon>Parachela</taxon>
        <taxon>Hypsibioidea</taxon>
        <taxon>Ramazzottiidae</taxon>
        <taxon>Ramazzottius</taxon>
    </lineage>
</organism>
<dbReference type="AlphaFoldDB" id="A0A1D1VVS9"/>